<sequence>MVLTIPFWLRQRKLLCDVVRCLVRWSLTSRPVVETSETLPIFRCPRLLHVLKSSFVAREVEEANHLVVLESLEVVEHFLCVSVSTSQAPVLIAHDLWATHAHGTVSVGIVPSDAPGELESLILNGLVCNGTGGMDGRPCVWARTSCGTADFMTRSPVPSAVRVDDSFEPEVVVELGFSSIVLVWVVLSQRFHPQIPQHVILEPDSNSSIRPVASSEKASLNIPDCQSNLHLEIIRIAPRFELPTNLVVRAGNAFLLWSEPPNAFGNIGRKIGVHSLSVAVGTKTFRSCRDEPVLEVLSRAVVRAVGSAHRRPEPARASSDAFIQQVNRSCWLYALLLGMNRLHEAKRPQSLHEQAVVLLARGRREARIASTRRRRRRGSRWYRRRSWRRCRRCRWCRRNVVSLEQVDGEPAVLLPARSGSRRLVRDVEHNLEPPSYAVCIPAVREPVEHSIAVYGHPFGPGLQEIPELLWIGFRLGSQVKRLPDVGEKHLVFFGDENLRE</sequence>
<dbReference type="EMBL" id="LCLS01000030">
    <property type="protein sequence ID" value="KKU20729.1"/>
    <property type="molecule type" value="Genomic_DNA"/>
</dbReference>
<dbReference type="Proteomes" id="UP000034107">
    <property type="component" value="Unassembled WGS sequence"/>
</dbReference>
<comment type="caution">
    <text evidence="1">The sequence shown here is derived from an EMBL/GenBank/DDBJ whole genome shotgun (WGS) entry which is preliminary data.</text>
</comment>
<gene>
    <name evidence="1" type="ORF">UX31_C0030G0002</name>
</gene>
<evidence type="ECO:0000313" key="1">
    <source>
        <dbReference type="EMBL" id="KKU20729.1"/>
    </source>
</evidence>
<dbReference type="AlphaFoldDB" id="A0A0G1NJI0"/>
<reference evidence="1 2" key="1">
    <citation type="journal article" date="2015" name="Nature">
        <title>rRNA introns, odd ribosomes, and small enigmatic genomes across a large radiation of phyla.</title>
        <authorList>
            <person name="Brown C.T."/>
            <person name="Hug L.A."/>
            <person name="Thomas B.C."/>
            <person name="Sharon I."/>
            <person name="Castelle C.J."/>
            <person name="Singh A."/>
            <person name="Wilkins M.J."/>
            <person name="Williams K.H."/>
            <person name="Banfield J.F."/>
        </authorList>
    </citation>
    <scope>NUCLEOTIDE SEQUENCE [LARGE SCALE GENOMIC DNA]</scope>
</reference>
<name>A0A0G1NJI0_9BACT</name>
<proteinExistence type="predicted"/>
<protein>
    <submittedName>
        <fullName evidence="1">Uncharacterized protein</fullName>
    </submittedName>
</protein>
<accession>A0A0G1NJI0</accession>
<evidence type="ECO:0000313" key="2">
    <source>
        <dbReference type="Proteomes" id="UP000034107"/>
    </source>
</evidence>
<organism evidence="1 2">
    <name type="scientific">Candidatus Nomurabacteria bacterium GW2011_GWA1_46_11</name>
    <dbReference type="NCBI Taxonomy" id="1618732"/>
    <lineage>
        <taxon>Bacteria</taxon>
        <taxon>Candidatus Nomuraibacteriota</taxon>
    </lineage>
</organism>